<dbReference type="SUPFAM" id="SSF57889">
    <property type="entry name" value="Cysteine-rich domain"/>
    <property type="match status" value="1"/>
</dbReference>
<dbReference type="InterPro" id="IPR002219">
    <property type="entry name" value="PKC_DAG/PE"/>
</dbReference>
<dbReference type="Pfam" id="PF18696">
    <property type="entry name" value="SMP_C2CD2L"/>
    <property type="match status" value="1"/>
</dbReference>
<accession>A0ABM1DN95</accession>
<dbReference type="Gene3D" id="3.30.60.20">
    <property type="match status" value="1"/>
</dbReference>
<dbReference type="InterPro" id="IPR046349">
    <property type="entry name" value="C1-like_sf"/>
</dbReference>
<dbReference type="PANTHER" id="PTHR21119:SF5">
    <property type="entry name" value="C2 DOMAIN-CONTAINING PROTEIN"/>
    <property type="match status" value="1"/>
</dbReference>
<dbReference type="Pfam" id="PF00168">
    <property type="entry name" value="C2"/>
    <property type="match status" value="1"/>
</dbReference>
<sequence length="808" mass="88325">MADVTLKLLWYKVREGYDNMAAAVSGARASGSGDGFLSFASIDMLDILLVIWIAIVGIIVAFGHLLPNIIRKRDEEVGLSIPVPAAWAIPAPTAGEQRKSTTWLEAGSLRETCEWANAAAHWFYQNYQQTPELVHAWLKSLNDHAREDLLGRVEIVFSGVETKSSAPRFCNVSTVTEPGKNEMTVQTGVNVENISFTVQAKEKQDGVTRVSDYIVTLERLAGELHVRFSSMQQDMHMTVSFAHQPDVVISSKLESLQNPDEQVKQSKVEEQVLKALTMTVTTVNLTGFKQFPKMEQSVFEPINHVIQQVAEVESSSPSVPSAVPAVGASAVVLPGGQLQLLVKVIKAKSLGEVAGCIDPYCVVELDNPARKCMTSVIRDTVNPFWDEHFVFPINTQSEALTFDLYDRAKDTGLDFLGQAVVSVSELRSNPTPRQIIDLAGRPEKDDEEVSGAITLEFAYMDGEILPQNEAKQTTSATPKPIDETPIQVSQQSAPAMQVCEVSVEKDVSAGSSVASDPVSTSHSDVCRVIDFGSEGLDDAEDVNSPAEAAIRDLEGGHQPRTPTKTSHLMITGVIRGPSTDVEENHEAASASASPTPATASGDESSRAASADRGRSKERTGLMGTLRKKLSLKKRSQSYSGYEEEKLPQEREGSLNRQSTGQHLSLPTSRRGSNKSGSLLEVPGMKSTENFDGHSLTSAMTYITENSTIVIETTEKDKSHKYYLIPNCIAKEGLHKLHIKGTKLHIYSDHTFIASHFPSTTACQICSKSIPRRIGRQGYMCRDCKIVCHKHCHHKCDTECPTSQVSKMK</sequence>
<dbReference type="InterPro" id="IPR039934">
    <property type="entry name" value="C2CD2/C2CD2L"/>
</dbReference>
<feature type="compositionally biased region" description="Basic and acidic residues" evidence="3">
    <location>
        <begin position="642"/>
        <end position="653"/>
    </location>
</feature>
<keyword evidence="4" id="KW-0472">Membrane</keyword>
<dbReference type="InterPro" id="IPR000008">
    <property type="entry name" value="C2_dom"/>
</dbReference>
<dbReference type="PROSITE" id="PS00479">
    <property type="entry name" value="ZF_DAG_PE_1"/>
    <property type="match status" value="1"/>
</dbReference>
<evidence type="ECO:0000259" key="6">
    <source>
        <dbReference type="PROSITE" id="PS50081"/>
    </source>
</evidence>
<dbReference type="Proteomes" id="UP000695022">
    <property type="component" value="Unplaced"/>
</dbReference>
<gene>
    <name evidence="8" type="primary">LOC106804657</name>
</gene>
<dbReference type="PROSITE" id="PS50081">
    <property type="entry name" value="ZF_DAG_PE_2"/>
    <property type="match status" value="1"/>
</dbReference>
<keyword evidence="4" id="KW-1133">Transmembrane helix</keyword>
<organism evidence="7 8">
    <name type="scientific">Priapulus caudatus</name>
    <name type="common">Priapulid worm</name>
    <dbReference type="NCBI Taxonomy" id="37621"/>
    <lineage>
        <taxon>Eukaryota</taxon>
        <taxon>Metazoa</taxon>
        <taxon>Ecdysozoa</taxon>
        <taxon>Scalidophora</taxon>
        <taxon>Priapulida</taxon>
        <taxon>Priapulimorpha</taxon>
        <taxon>Priapulimorphida</taxon>
        <taxon>Priapulidae</taxon>
        <taxon>Priapulus</taxon>
    </lineage>
</organism>
<dbReference type="InterPro" id="IPR035892">
    <property type="entry name" value="C2_domain_sf"/>
</dbReference>
<dbReference type="SUPFAM" id="SSF49562">
    <property type="entry name" value="C2 domain (Calcium/lipid-binding domain, CaLB)"/>
    <property type="match status" value="1"/>
</dbReference>
<dbReference type="RefSeq" id="XP_014661416.1">
    <property type="nucleotide sequence ID" value="XM_014805930.1"/>
</dbReference>
<dbReference type="PROSITE" id="PS50004">
    <property type="entry name" value="C2"/>
    <property type="match status" value="1"/>
</dbReference>
<keyword evidence="7" id="KW-1185">Reference proteome</keyword>
<protein>
    <submittedName>
        <fullName evidence="8">C2 domain-containing protein 2-like</fullName>
    </submittedName>
</protein>
<feature type="compositionally biased region" description="Low complexity" evidence="3">
    <location>
        <begin position="587"/>
        <end position="602"/>
    </location>
</feature>
<dbReference type="InterPro" id="IPR040885">
    <property type="entry name" value="SMP_C2CD2L"/>
</dbReference>
<dbReference type="PANTHER" id="PTHR21119">
    <property type="entry name" value="C2 DOMAIN-CONTAINING PROTEIN"/>
    <property type="match status" value="1"/>
</dbReference>
<evidence type="ECO:0000256" key="1">
    <source>
        <dbReference type="ARBA" id="ARBA00022723"/>
    </source>
</evidence>
<feature type="domain" description="C2" evidence="5">
    <location>
        <begin position="320"/>
        <end position="436"/>
    </location>
</feature>
<evidence type="ECO:0000313" key="7">
    <source>
        <dbReference type="Proteomes" id="UP000695022"/>
    </source>
</evidence>
<feature type="compositionally biased region" description="Basic residues" evidence="3">
    <location>
        <begin position="625"/>
        <end position="635"/>
    </location>
</feature>
<dbReference type="GeneID" id="106804657"/>
<feature type="region of interest" description="Disordered" evidence="3">
    <location>
        <begin position="580"/>
        <end position="690"/>
    </location>
</feature>
<dbReference type="SMART" id="SM00109">
    <property type="entry name" value="C1"/>
    <property type="match status" value="1"/>
</dbReference>
<evidence type="ECO:0000256" key="3">
    <source>
        <dbReference type="SAM" id="MobiDB-lite"/>
    </source>
</evidence>
<dbReference type="Pfam" id="PF00130">
    <property type="entry name" value="C1_1"/>
    <property type="match status" value="1"/>
</dbReference>
<feature type="compositionally biased region" description="Polar residues" evidence="3">
    <location>
        <begin position="654"/>
        <end position="676"/>
    </location>
</feature>
<dbReference type="SMART" id="SM00239">
    <property type="entry name" value="C2"/>
    <property type="match status" value="1"/>
</dbReference>
<evidence type="ECO:0000259" key="5">
    <source>
        <dbReference type="PROSITE" id="PS50004"/>
    </source>
</evidence>
<keyword evidence="2" id="KW-0862">Zinc</keyword>
<evidence type="ECO:0000256" key="2">
    <source>
        <dbReference type="ARBA" id="ARBA00022833"/>
    </source>
</evidence>
<reference evidence="8" key="1">
    <citation type="submission" date="2025-08" db="UniProtKB">
        <authorList>
            <consortium name="RefSeq"/>
        </authorList>
    </citation>
    <scope>IDENTIFICATION</scope>
</reference>
<keyword evidence="1" id="KW-0479">Metal-binding</keyword>
<dbReference type="CDD" id="cd20831">
    <property type="entry name" value="C1_dGM13116p-like"/>
    <property type="match status" value="1"/>
</dbReference>
<keyword evidence="4" id="KW-0812">Transmembrane</keyword>
<feature type="domain" description="Phorbol-ester/DAG-type" evidence="6">
    <location>
        <begin position="748"/>
        <end position="799"/>
    </location>
</feature>
<dbReference type="Gene3D" id="2.60.40.150">
    <property type="entry name" value="C2 domain"/>
    <property type="match status" value="1"/>
</dbReference>
<evidence type="ECO:0000256" key="4">
    <source>
        <dbReference type="SAM" id="Phobius"/>
    </source>
</evidence>
<proteinExistence type="predicted"/>
<evidence type="ECO:0000313" key="8">
    <source>
        <dbReference type="RefSeq" id="XP_014661416.1"/>
    </source>
</evidence>
<feature type="compositionally biased region" description="Basic and acidic residues" evidence="3">
    <location>
        <begin position="603"/>
        <end position="619"/>
    </location>
</feature>
<feature type="transmembrane region" description="Helical" evidence="4">
    <location>
        <begin position="47"/>
        <end position="66"/>
    </location>
</feature>
<name>A0ABM1DN95_PRICU</name>